<protein>
    <submittedName>
        <fullName evidence="2">Uncharacterized protein</fullName>
    </submittedName>
</protein>
<dbReference type="VEuPathDB" id="FungiDB:FMAN_02022"/>
<evidence type="ECO:0000313" key="2">
    <source>
        <dbReference type="EMBL" id="CVK85109.1"/>
    </source>
</evidence>
<feature type="compositionally biased region" description="Polar residues" evidence="1">
    <location>
        <begin position="147"/>
        <end position="157"/>
    </location>
</feature>
<dbReference type="GeneID" id="65081294"/>
<dbReference type="RefSeq" id="XP_041677380.1">
    <property type="nucleotide sequence ID" value="XM_041825656.1"/>
</dbReference>
<keyword evidence="3" id="KW-1185">Reference proteome</keyword>
<proteinExistence type="predicted"/>
<reference evidence="3" key="1">
    <citation type="journal article" date="2016" name="Genome Biol. Evol.">
        <title>Comparative 'omics' of the Fusarium fujikuroi species complex highlights differences in genetic potential and metabolite synthesis.</title>
        <authorList>
            <person name="Niehaus E.-M."/>
            <person name="Muensterkoetter M."/>
            <person name="Proctor R.H."/>
            <person name="Brown D.W."/>
            <person name="Sharon A."/>
            <person name="Idan Y."/>
            <person name="Oren-Young L."/>
            <person name="Sieber C.M."/>
            <person name="Novak O."/>
            <person name="Pencik A."/>
            <person name="Tarkowska D."/>
            <person name="Hromadova K."/>
            <person name="Freeman S."/>
            <person name="Maymon M."/>
            <person name="Elazar M."/>
            <person name="Youssef S.A."/>
            <person name="El-Shabrawy E.S.M."/>
            <person name="Shalaby A.B.A."/>
            <person name="Houterman P."/>
            <person name="Brock N.L."/>
            <person name="Burkhardt I."/>
            <person name="Tsavkelova E.A."/>
            <person name="Dickschat J.S."/>
            <person name="Galuszka P."/>
            <person name="Gueldener U."/>
            <person name="Tudzynski B."/>
        </authorList>
    </citation>
    <scope>NUCLEOTIDE SEQUENCE [LARGE SCALE GENOMIC DNA]</scope>
    <source>
        <strain evidence="3">MRC7560</strain>
    </source>
</reference>
<evidence type="ECO:0000313" key="3">
    <source>
        <dbReference type="Proteomes" id="UP000184255"/>
    </source>
</evidence>
<dbReference type="Proteomes" id="UP000184255">
    <property type="component" value="Unassembled WGS sequence"/>
</dbReference>
<accession>A0A1L7SF13</accession>
<comment type="caution">
    <text evidence="2">The sequence shown here is derived from an EMBL/GenBank/DDBJ whole genome shotgun (WGS) entry which is preliminary data.</text>
</comment>
<gene>
    <name evidence="2" type="ORF">FMAN_02022</name>
</gene>
<sequence length="157" mass="16644">MVDRPHIHLPCNFKFLKTSSAYGTVNVSLAPPLRIIRPSCFKAHRAALRKGGFFSSPGDQSLYTSAPAPLGVAARIEAVSAALSPVMTTVLRRGLPLSFFCISASLLVLRPRATTLQPIVRAISTARPPKLPPDGPTMTVSPALRSAASSNDPADTQ</sequence>
<organism evidence="2 3">
    <name type="scientific">Fusarium mangiferae</name>
    <name type="common">Mango malformation disease fungus</name>
    <dbReference type="NCBI Taxonomy" id="192010"/>
    <lineage>
        <taxon>Eukaryota</taxon>
        <taxon>Fungi</taxon>
        <taxon>Dikarya</taxon>
        <taxon>Ascomycota</taxon>
        <taxon>Pezizomycotina</taxon>
        <taxon>Sordariomycetes</taxon>
        <taxon>Hypocreomycetidae</taxon>
        <taxon>Hypocreales</taxon>
        <taxon>Nectriaceae</taxon>
        <taxon>Fusarium</taxon>
        <taxon>Fusarium fujikuroi species complex</taxon>
    </lineage>
</organism>
<dbReference type="AlphaFoldDB" id="A0A1L7SF13"/>
<dbReference type="EMBL" id="FCQH01000001">
    <property type="protein sequence ID" value="CVK85109.1"/>
    <property type="molecule type" value="Genomic_DNA"/>
</dbReference>
<evidence type="ECO:0000256" key="1">
    <source>
        <dbReference type="SAM" id="MobiDB-lite"/>
    </source>
</evidence>
<feature type="region of interest" description="Disordered" evidence="1">
    <location>
        <begin position="126"/>
        <end position="157"/>
    </location>
</feature>
<name>A0A1L7SF13_FUSMA</name>